<dbReference type="Gene3D" id="3.80.10.10">
    <property type="entry name" value="Ribonuclease Inhibitor"/>
    <property type="match status" value="1"/>
</dbReference>
<dbReference type="InterPro" id="IPR001810">
    <property type="entry name" value="F-box_dom"/>
</dbReference>
<feature type="domain" description="F-box" evidence="1">
    <location>
        <begin position="2"/>
        <end position="48"/>
    </location>
</feature>
<dbReference type="SUPFAM" id="SSF52047">
    <property type="entry name" value="RNI-like"/>
    <property type="match status" value="1"/>
</dbReference>
<keyword evidence="3" id="KW-1185">Reference proteome</keyword>
<dbReference type="SUPFAM" id="SSF81383">
    <property type="entry name" value="F-box domain"/>
    <property type="match status" value="1"/>
</dbReference>
<proteinExistence type="predicted"/>
<dbReference type="OrthoDB" id="2420896at2759"/>
<dbReference type="EMBL" id="WTPW01000694">
    <property type="protein sequence ID" value="KAF0488033.1"/>
    <property type="molecule type" value="Genomic_DNA"/>
</dbReference>
<name>A0A8H4AF20_GIGMA</name>
<dbReference type="InterPro" id="IPR032675">
    <property type="entry name" value="LRR_dom_sf"/>
</dbReference>
<dbReference type="Pfam" id="PF12937">
    <property type="entry name" value="F-box-like"/>
    <property type="match status" value="1"/>
</dbReference>
<gene>
    <name evidence="2" type="ORF">F8M41_022427</name>
</gene>
<dbReference type="InterPro" id="IPR036047">
    <property type="entry name" value="F-box-like_dom_sf"/>
</dbReference>
<sequence length="240" mass="28061">MNTLPNECYDMIFNNFQYEYNDLFSCALVNRQWCRIIIPILWRDPYFKLEDIRFIRTLLLTLNVEEQTLLIPFNITLPSYSKPLFEYTCYITSINSDLYKGIRNWLSFDGAKNLLHAIKSSLIVMFLRTSGTLKDLRLDEIICNQLLFEKLYENTTVTHVSLFISYKVNDDLLSKSIDRLVKFVNKNSTLTCFNLTSIRLGIKGVKTLLEALYKNTVLNSLGFFGNRIVDAILDQKEEKQ</sequence>
<accession>A0A8H4AF20</accession>
<evidence type="ECO:0000313" key="2">
    <source>
        <dbReference type="EMBL" id="KAF0488033.1"/>
    </source>
</evidence>
<protein>
    <recommendedName>
        <fullName evidence="1">F-box domain-containing protein</fullName>
    </recommendedName>
</protein>
<evidence type="ECO:0000259" key="1">
    <source>
        <dbReference type="Pfam" id="PF12937"/>
    </source>
</evidence>
<comment type="caution">
    <text evidence="2">The sequence shown here is derived from an EMBL/GenBank/DDBJ whole genome shotgun (WGS) entry which is preliminary data.</text>
</comment>
<dbReference type="Proteomes" id="UP000439903">
    <property type="component" value="Unassembled WGS sequence"/>
</dbReference>
<reference evidence="2 3" key="1">
    <citation type="journal article" date="2019" name="Environ. Microbiol.">
        <title>At the nexus of three kingdoms: the genome of the mycorrhizal fungus Gigaspora margarita provides insights into plant, endobacterial and fungal interactions.</title>
        <authorList>
            <person name="Venice F."/>
            <person name="Ghignone S."/>
            <person name="Salvioli di Fossalunga A."/>
            <person name="Amselem J."/>
            <person name="Novero M."/>
            <person name="Xianan X."/>
            <person name="Sedzielewska Toro K."/>
            <person name="Morin E."/>
            <person name="Lipzen A."/>
            <person name="Grigoriev I.V."/>
            <person name="Henrissat B."/>
            <person name="Martin F.M."/>
            <person name="Bonfante P."/>
        </authorList>
    </citation>
    <scope>NUCLEOTIDE SEQUENCE [LARGE SCALE GENOMIC DNA]</scope>
    <source>
        <strain evidence="2 3">BEG34</strain>
    </source>
</reference>
<organism evidence="2 3">
    <name type="scientific">Gigaspora margarita</name>
    <dbReference type="NCBI Taxonomy" id="4874"/>
    <lineage>
        <taxon>Eukaryota</taxon>
        <taxon>Fungi</taxon>
        <taxon>Fungi incertae sedis</taxon>
        <taxon>Mucoromycota</taxon>
        <taxon>Glomeromycotina</taxon>
        <taxon>Glomeromycetes</taxon>
        <taxon>Diversisporales</taxon>
        <taxon>Gigasporaceae</taxon>
        <taxon>Gigaspora</taxon>
    </lineage>
</organism>
<evidence type="ECO:0000313" key="3">
    <source>
        <dbReference type="Proteomes" id="UP000439903"/>
    </source>
</evidence>
<dbReference type="AlphaFoldDB" id="A0A8H4AF20"/>